<gene>
    <name evidence="4" type="ORF">LF1_15500</name>
</gene>
<dbReference type="PANTHER" id="PTHR10605">
    <property type="entry name" value="HEPARAN SULFATE SULFOTRANSFERASE"/>
    <property type="match status" value="1"/>
</dbReference>
<proteinExistence type="predicted"/>
<reference evidence="4 5" key="1">
    <citation type="submission" date="2019-08" db="EMBL/GenBank/DDBJ databases">
        <title>Deep-cultivation of Planctomycetes and their phenomic and genomic characterization uncovers novel biology.</title>
        <authorList>
            <person name="Wiegand S."/>
            <person name="Jogler M."/>
            <person name="Boedeker C."/>
            <person name="Pinto D."/>
            <person name="Vollmers J."/>
            <person name="Rivas-Marin E."/>
            <person name="Kohn T."/>
            <person name="Peeters S.H."/>
            <person name="Heuer A."/>
            <person name="Rast P."/>
            <person name="Oberbeckmann S."/>
            <person name="Bunk B."/>
            <person name="Jeske O."/>
            <person name="Meyerdierks A."/>
            <person name="Storesund J.E."/>
            <person name="Kallscheuer N."/>
            <person name="Luecker S."/>
            <person name="Lage O.M."/>
            <person name="Pohl T."/>
            <person name="Merkel B.J."/>
            <person name="Hornburger P."/>
            <person name="Mueller R.-W."/>
            <person name="Bruemmer F."/>
            <person name="Labrenz M."/>
            <person name="Spormann A.M."/>
            <person name="Op Den Camp H."/>
            <person name="Overmann J."/>
            <person name="Amann R."/>
            <person name="Jetten M.S.M."/>
            <person name="Mascher T."/>
            <person name="Medema M.H."/>
            <person name="Devos D.P."/>
            <person name="Kaster A.-K."/>
            <person name="Ovreas L."/>
            <person name="Rohde M."/>
            <person name="Galperin M.Y."/>
            <person name="Jogler C."/>
        </authorList>
    </citation>
    <scope>NUCLEOTIDE SEQUENCE [LARGE SCALE GENOMIC DNA]</scope>
    <source>
        <strain evidence="4 5">LF1</strain>
    </source>
</reference>
<dbReference type="InterPro" id="IPR027417">
    <property type="entry name" value="P-loop_NTPase"/>
</dbReference>
<keyword evidence="5" id="KW-1185">Reference proteome</keyword>
<dbReference type="InterPro" id="IPR000863">
    <property type="entry name" value="Sulfotransferase_dom"/>
</dbReference>
<dbReference type="AlphaFoldDB" id="A0A5B1CGG0"/>
<keyword evidence="1 4" id="KW-0808">Transferase</keyword>
<dbReference type="Gene3D" id="3.40.50.300">
    <property type="entry name" value="P-loop containing nucleotide triphosphate hydrolases"/>
    <property type="match status" value="1"/>
</dbReference>
<dbReference type="SUPFAM" id="SSF52540">
    <property type="entry name" value="P-loop containing nucleoside triphosphate hydrolases"/>
    <property type="match status" value="1"/>
</dbReference>
<keyword evidence="2" id="KW-0325">Glycoprotein</keyword>
<name>A0A5B1CGG0_9BACT</name>
<dbReference type="PANTHER" id="PTHR10605:SF56">
    <property type="entry name" value="BIFUNCTIONAL HEPARAN SULFATE N-DEACETYLASE_N-SULFOTRANSFERASE"/>
    <property type="match status" value="1"/>
</dbReference>
<sequence length="298" mass="34704">MAQYLAEHANVFFSKPKEPFYWCRDFVESKSVHRLQGIDDYLRLFDDASESKYQIIAEGSTTYLQSRIALQSIREFNPDSKVLAMLRNPIDVVAAMHGELLRHGMEDQEQIEIAWSLQSSRQRGEGVPPNCKFPHQLQYRDVASYHDQIKRMMQQFPEDSRKIIFYEDFVSDTQRIYQDVLSFLGLEDDQRHEFPQVHASKVVRNRLVAKLSSDPPPWIAGTANRLKDWYYGSNGPMKRMLQSALTRKQKRQPLSDEFRHKLINEFRPDIEKLGELVGRDLSGWLVTTANPDSSKAIH</sequence>
<evidence type="ECO:0000256" key="2">
    <source>
        <dbReference type="ARBA" id="ARBA00023180"/>
    </source>
</evidence>
<comment type="caution">
    <text evidence="4">The sequence shown here is derived from an EMBL/GenBank/DDBJ whole genome shotgun (WGS) entry which is preliminary data.</text>
</comment>
<evidence type="ECO:0000313" key="4">
    <source>
        <dbReference type="EMBL" id="KAA1259025.1"/>
    </source>
</evidence>
<accession>A0A5B1CGG0</accession>
<feature type="domain" description="Sulfotransferase" evidence="3">
    <location>
        <begin position="33"/>
        <end position="187"/>
    </location>
</feature>
<dbReference type="OrthoDB" id="9797480at2"/>
<dbReference type="Proteomes" id="UP000322699">
    <property type="component" value="Unassembled WGS sequence"/>
</dbReference>
<protein>
    <submittedName>
        <fullName evidence="4">Sulfotransferase domain protein</fullName>
    </submittedName>
</protein>
<dbReference type="GO" id="GO:0008146">
    <property type="term" value="F:sulfotransferase activity"/>
    <property type="evidence" value="ECO:0007669"/>
    <property type="project" value="InterPro"/>
</dbReference>
<evidence type="ECO:0000256" key="1">
    <source>
        <dbReference type="ARBA" id="ARBA00022679"/>
    </source>
</evidence>
<evidence type="ECO:0000259" key="3">
    <source>
        <dbReference type="Pfam" id="PF00685"/>
    </source>
</evidence>
<organism evidence="4 5">
    <name type="scientific">Rubripirellula obstinata</name>
    <dbReference type="NCBI Taxonomy" id="406547"/>
    <lineage>
        <taxon>Bacteria</taxon>
        <taxon>Pseudomonadati</taxon>
        <taxon>Planctomycetota</taxon>
        <taxon>Planctomycetia</taxon>
        <taxon>Pirellulales</taxon>
        <taxon>Pirellulaceae</taxon>
        <taxon>Rubripirellula</taxon>
    </lineage>
</organism>
<dbReference type="InterPro" id="IPR037359">
    <property type="entry name" value="NST/OST"/>
</dbReference>
<evidence type="ECO:0000313" key="5">
    <source>
        <dbReference type="Proteomes" id="UP000322699"/>
    </source>
</evidence>
<dbReference type="Pfam" id="PF00685">
    <property type="entry name" value="Sulfotransfer_1"/>
    <property type="match status" value="1"/>
</dbReference>
<dbReference type="EMBL" id="VRLW01000001">
    <property type="protein sequence ID" value="KAA1259025.1"/>
    <property type="molecule type" value="Genomic_DNA"/>
</dbReference>